<feature type="transmembrane region" description="Helical" evidence="7">
    <location>
        <begin position="232"/>
        <end position="254"/>
    </location>
</feature>
<comment type="caution">
    <text evidence="10">The sequence shown here is derived from an EMBL/GenBank/DDBJ whole genome shotgun (WGS) entry which is preliminary data.</text>
</comment>
<keyword evidence="3" id="KW-1003">Cell membrane</keyword>
<keyword evidence="4 7" id="KW-0812">Transmembrane</keyword>
<dbReference type="PROSITE" id="PS50928">
    <property type="entry name" value="ABC_TM1"/>
    <property type="match status" value="1"/>
</dbReference>
<evidence type="ECO:0000313" key="11">
    <source>
        <dbReference type="Proteomes" id="UP000472335"/>
    </source>
</evidence>
<comment type="similarity">
    <text evidence="7">Belongs to the binding-protein-dependent transport system permease family.</text>
</comment>
<feature type="transmembrane region" description="Helical" evidence="7">
    <location>
        <begin position="105"/>
        <end position="126"/>
    </location>
</feature>
<dbReference type="PANTHER" id="PTHR30193">
    <property type="entry name" value="ABC TRANSPORTER PERMEASE PROTEIN"/>
    <property type="match status" value="1"/>
</dbReference>
<feature type="region of interest" description="Disordered" evidence="8">
    <location>
        <begin position="1"/>
        <end position="30"/>
    </location>
</feature>
<dbReference type="InterPro" id="IPR035906">
    <property type="entry name" value="MetI-like_sf"/>
</dbReference>
<reference evidence="10 11" key="1">
    <citation type="submission" date="2020-02" db="EMBL/GenBank/DDBJ databases">
        <title>Whole-genome analyses of novel actinobacteria.</title>
        <authorList>
            <person name="Sahin N."/>
            <person name="Gencbay T."/>
        </authorList>
    </citation>
    <scope>NUCLEOTIDE SEQUENCE [LARGE SCALE GENOMIC DNA]</scope>
    <source>
        <strain evidence="10 11">HC44</strain>
    </source>
</reference>
<dbReference type="EMBL" id="JAAKZY010000102">
    <property type="protein sequence ID" value="NGO11368.1"/>
    <property type="molecule type" value="Genomic_DNA"/>
</dbReference>
<comment type="subcellular location">
    <subcellularLocation>
        <location evidence="1 7">Cell membrane</location>
        <topology evidence="1 7">Multi-pass membrane protein</topology>
    </subcellularLocation>
</comment>
<evidence type="ECO:0000256" key="1">
    <source>
        <dbReference type="ARBA" id="ARBA00004651"/>
    </source>
</evidence>
<evidence type="ECO:0000313" key="10">
    <source>
        <dbReference type="EMBL" id="NGO11368.1"/>
    </source>
</evidence>
<feature type="transmembrane region" description="Helical" evidence="7">
    <location>
        <begin position="189"/>
        <end position="211"/>
    </location>
</feature>
<dbReference type="AlphaFoldDB" id="A0A6G4VB56"/>
<keyword evidence="2 7" id="KW-0813">Transport</keyword>
<keyword evidence="5 7" id="KW-1133">Transmembrane helix</keyword>
<dbReference type="GO" id="GO:0005886">
    <property type="term" value="C:plasma membrane"/>
    <property type="evidence" value="ECO:0007669"/>
    <property type="project" value="UniProtKB-SubCell"/>
</dbReference>
<evidence type="ECO:0000256" key="4">
    <source>
        <dbReference type="ARBA" id="ARBA00022692"/>
    </source>
</evidence>
<evidence type="ECO:0000256" key="8">
    <source>
        <dbReference type="SAM" id="MobiDB-lite"/>
    </source>
</evidence>
<evidence type="ECO:0000256" key="7">
    <source>
        <dbReference type="RuleBase" id="RU363032"/>
    </source>
</evidence>
<accession>A0A6G4VB56</accession>
<dbReference type="InterPro" id="IPR000515">
    <property type="entry name" value="MetI-like"/>
</dbReference>
<dbReference type="CDD" id="cd06261">
    <property type="entry name" value="TM_PBP2"/>
    <property type="match status" value="1"/>
</dbReference>
<dbReference type="GO" id="GO:0055085">
    <property type="term" value="P:transmembrane transport"/>
    <property type="evidence" value="ECO:0007669"/>
    <property type="project" value="InterPro"/>
</dbReference>
<evidence type="ECO:0000256" key="6">
    <source>
        <dbReference type="ARBA" id="ARBA00023136"/>
    </source>
</evidence>
<feature type="compositionally biased region" description="Low complexity" evidence="8">
    <location>
        <begin position="1"/>
        <end position="13"/>
    </location>
</feature>
<feature type="domain" description="ABC transmembrane type-1" evidence="9">
    <location>
        <begin position="101"/>
        <end position="322"/>
    </location>
</feature>
<dbReference type="InterPro" id="IPR051393">
    <property type="entry name" value="ABC_transporter_permease"/>
</dbReference>
<gene>
    <name evidence="10" type="ORF">G5C60_28135</name>
</gene>
<keyword evidence="11" id="KW-1185">Reference proteome</keyword>
<dbReference type="SUPFAM" id="SSF161098">
    <property type="entry name" value="MetI-like"/>
    <property type="match status" value="1"/>
</dbReference>
<feature type="transmembrane region" description="Helical" evidence="7">
    <location>
        <begin position="41"/>
        <end position="65"/>
    </location>
</feature>
<keyword evidence="6 7" id="KW-0472">Membrane</keyword>
<dbReference type="Pfam" id="PF00528">
    <property type="entry name" value="BPD_transp_1"/>
    <property type="match status" value="1"/>
</dbReference>
<evidence type="ECO:0000256" key="5">
    <source>
        <dbReference type="ARBA" id="ARBA00022989"/>
    </source>
</evidence>
<sequence length="332" mass="37525">MAAPPTAGPAAAPEVPQKHRRTARSTGRPERRRGLRRLLSFWPQYVAVSPFFLLFLTFLFFPMVYSLYLAFQRWDGIGEKTFVGLEQFRFLLDDPTFWLALRNTLVIWVFATFPMLFMALVLATMLNSTRRLTSFYRVAYFVPNVTSVVAVSIFFFSAFSDRFGVVNAVLQAVNVPSVPWLNNEWTIKAVIAMLMTWQWTGYNMIIYLAGLQAIPSDVYEAAKLDGAGPVRTFFSITVPMMRPIILFTVVISTVNGLQSFTEPQVLFGSNAANNPNSGGPGQAGLTTLLYFYHQAFDNNNFGYAAAIVWAFFLVILLFVVINWRVVQGRRKP</sequence>
<protein>
    <submittedName>
        <fullName evidence="10">Sugar ABC transporter permease</fullName>
    </submittedName>
</protein>
<dbReference type="Gene3D" id="1.10.3720.10">
    <property type="entry name" value="MetI-like"/>
    <property type="match status" value="1"/>
</dbReference>
<proteinExistence type="inferred from homology"/>
<feature type="transmembrane region" description="Helical" evidence="7">
    <location>
        <begin position="301"/>
        <end position="323"/>
    </location>
</feature>
<organism evidence="10 11">
    <name type="scientific">Streptomyces scabichelini</name>
    <dbReference type="NCBI Taxonomy" id="2711217"/>
    <lineage>
        <taxon>Bacteria</taxon>
        <taxon>Bacillati</taxon>
        <taxon>Actinomycetota</taxon>
        <taxon>Actinomycetes</taxon>
        <taxon>Kitasatosporales</taxon>
        <taxon>Streptomycetaceae</taxon>
        <taxon>Streptomyces</taxon>
    </lineage>
</organism>
<evidence type="ECO:0000259" key="9">
    <source>
        <dbReference type="PROSITE" id="PS50928"/>
    </source>
</evidence>
<evidence type="ECO:0000256" key="2">
    <source>
        <dbReference type="ARBA" id="ARBA00022448"/>
    </source>
</evidence>
<feature type="transmembrane region" description="Helical" evidence="7">
    <location>
        <begin position="138"/>
        <end position="159"/>
    </location>
</feature>
<name>A0A6G4VB56_9ACTN</name>
<dbReference type="Proteomes" id="UP000472335">
    <property type="component" value="Unassembled WGS sequence"/>
</dbReference>
<dbReference type="PANTHER" id="PTHR30193:SF37">
    <property type="entry name" value="INNER MEMBRANE ABC TRANSPORTER PERMEASE PROTEIN YCJO"/>
    <property type="match status" value="1"/>
</dbReference>
<evidence type="ECO:0000256" key="3">
    <source>
        <dbReference type="ARBA" id="ARBA00022475"/>
    </source>
</evidence>